<evidence type="ECO:0000256" key="5">
    <source>
        <dbReference type="SAM" id="MobiDB-lite"/>
    </source>
</evidence>
<evidence type="ECO:0000256" key="3">
    <source>
        <dbReference type="ARBA" id="ARBA00022833"/>
    </source>
</evidence>
<evidence type="ECO:0000256" key="2">
    <source>
        <dbReference type="ARBA" id="ARBA00022771"/>
    </source>
</evidence>
<dbReference type="OrthoDB" id="207414at2759"/>
<dbReference type="Gene3D" id="3.30.40.10">
    <property type="entry name" value="Zinc/RING finger domain, C3HC4 (zinc finger)"/>
    <property type="match status" value="1"/>
</dbReference>
<feature type="coiled-coil region" evidence="4">
    <location>
        <begin position="328"/>
        <end position="377"/>
    </location>
</feature>
<reference evidence="7" key="1">
    <citation type="submission" date="2021-11" db="EMBL/GenBank/DDBJ databases">
        <authorList>
            <consortium name="Genoscope - CEA"/>
            <person name="William W."/>
        </authorList>
    </citation>
    <scope>NUCLEOTIDE SEQUENCE</scope>
</reference>
<feature type="domain" description="TRAF-type" evidence="6">
    <location>
        <begin position="599"/>
        <end position="644"/>
    </location>
</feature>
<evidence type="ECO:0000313" key="8">
    <source>
        <dbReference type="Proteomes" id="UP000789595"/>
    </source>
</evidence>
<keyword evidence="1" id="KW-0479">Metal-binding</keyword>
<evidence type="ECO:0000256" key="4">
    <source>
        <dbReference type="SAM" id="Coils"/>
    </source>
</evidence>
<keyword evidence="3" id="KW-0862">Zinc</keyword>
<feature type="compositionally biased region" description="Pro residues" evidence="5">
    <location>
        <begin position="56"/>
        <end position="70"/>
    </location>
</feature>
<feature type="coiled-coil region" evidence="4">
    <location>
        <begin position="403"/>
        <end position="465"/>
    </location>
</feature>
<dbReference type="AlphaFoldDB" id="A0A8J2SKC4"/>
<organism evidence="7 8">
    <name type="scientific">Pelagomonas calceolata</name>
    <dbReference type="NCBI Taxonomy" id="35677"/>
    <lineage>
        <taxon>Eukaryota</taxon>
        <taxon>Sar</taxon>
        <taxon>Stramenopiles</taxon>
        <taxon>Ochrophyta</taxon>
        <taxon>Pelagophyceae</taxon>
        <taxon>Pelagomonadales</taxon>
        <taxon>Pelagomonadaceae</taxon>
        <taxon>Pelagomonas</taxon>
    </lineage>
</organism>
<sequence>MMDYAPLRDSARRARQQHTAAAYEASLRQALNYAPVPTGPAAGPRTPTPGAAGAPFVPPPSSHEAPPSPPPRDDLRQSLVRAQQNAQAQLQALVLHQRQLAAALRDLAEGAVPRAEHACRVAGRRGDDAVAAANTVRRELAEQQTQNDAQQRHVRQSIAALRLALDERPTQRQCADLASQTVARWVESDPGAEAWVRRAARSAVGAALGDGGALSAELEDRVARAARTAAAQAAERAAKEIVDKGDFLREAVEAVAQRAGGRVWGDNHKATLRDECAGVAARAASDAVERLVAEYGDRTGAKVAAALEEARLHARAGKEHRDQSAHLLEGATASLAALRKRVDDVDRRHAATHGESAANVEATLAALLVRLEGVERQAPNDPGQPLRALEARLDALAKTATTAASVEAVAANARDAVDAAEAKAVKAQAEASGARAAAAAAAARADALEAKLEEVLAAVQQTGARSAQAAQDIGKALQPVAASVAALQKRVEAVEKRPRPAGAPPTRAPPAPIEHEEADASDLSQADPLDDDSVTPGAASRPTFGLPEPATFGLPGSPGNQAATFGLPSMGLAPKLGPLPTTAVEEKKPTAPPAEEVAAQCQYCMKRVPRSRMNAHVAEECKMAFVPCPRGCGKRVLRFALAEHKASCGFGEAGFVPSHTLARTPPARAVASSFPTTDQQESPIGLRGLRSLQRAQPDDAELASLEPLTWSPLRAEEYVSQTLGLPRVGSLLARRHVNGATLAAMSRNDLVRPEPQGLGLAAADADKLFDLVKRLQALSPPS</sequence>
<keyword evidence="8" id="KW-1185">Reference proteome</keyword>
<accession>A0A8J2SKC4</accession>
<dbReference type="EMBL" id="CAKKNE010000003">
    <property type="protein sequence ID" value="CAH0372471.1"/>
    <property type="molecule type" value="Genomic_DNA"/>
</dbReference>
<dbReference type="Proteomes" id="UP000789595">
    <property type="component" value="Unassembled WGS sequence"/>
</dbReference>
<feature type="compositionally biased region" description="Low complexity" evidence="5">
    <location>
        <begin position="34"/>
        <end position="55"/>
    </location>
</feature>
<dbReference type="SUPFAM" id="SSF49599">
    <property type="entry name" value="TRAF domain-like"/>
    <property type="match status" value="1"/>
</dbReference>
<evidence type="ECO:0000256" key="1">
    <source>
        <dbReference type="ARBA" id="ARBA00022723"/>
    </source>
</evidence>
<dbReference type="GO" id="GO:0008270">
    <property type="term" value="F:zinc ion binding"/>
    <property type="evidence" value="ECO:0007669"/>
    <property type="project" value="UniProtKB-KW"/>
</dbReference>
<comment type="caution">
    <text evidence="7">The sequence shown here is derived from an EMBL/GenBank/DDBJ whole genome shotgun (WGS) entry which is preliminary data.</text>
</comment>
<dbReference type="InterPro" id="IPR013083">
    <property type="entry name" value="Znf_RING/FYVE/PHD"/>
</dbReference>
<feature type="region of interest" description="Disordered" evidence="5">
    <location>
        <begin position="493"/>
        <end position="569"/>
    </location>
</feature>
<gene>
    <name evidence="7" type="ORF">PECAL_3P24700</name>
</gene>
<dbReference type="Pfam" id="PF02176">
    <property type="entry name" value="zf-TRAF"/>
    <property type="match status" value="1"/>
</dbReference>
<proteinExistence type="predicted"/>
<dbReference type="InterPro" id="IPR001293">
    <property type="entry name" value="Znf_TRAF"/>
</dbReference>
<feature type="region of interest" description="Disordered" evidence="5">
    <location>
        <begin position="1"/>
        <end position="20"/>
    </location>
</feature>
<feature type="region of interest" description="Disordered" evidence="5">
    <location>
        <begin position="34"/>
        <end position="75"/>
    </location>
</feature>
<keyword evidence="2" id="KW-0863">Zinc-finger</keyword>
<keyword evidence="4" id="KW-0175">Coiled coil</keyword>
<name>A0A8J2SKC4_9STRA</name>
<feature type="compositionally biased region" description="Pro residues" evidence="5">
    <location>
        <begin position="501"/>
        <end position="512"/>
    </location>
</feature>
<evidence type="ECO:0000259" key="6">
    <source>
        <dbReference type="Pfam" id="PF02176"/>
    </source>
</evidence>
<evidence type="ECO:0000313" key="7">
    <source>
        <dbReference type="EMBL" id="CAH0372471.1"/>
    </source>
</evidence>
<protein>
    <recommendedName>
        <fullName evidence="6">TRAF-type domain-containing protein</fullName>
    </recommendedName>
</protein>